<gene>
    <name evidence="7" type="ORF">PACTADRAFT_48894</name>
</gene>
<name>A0A1E4TZH5_PACTA</name>
<evidence type="ECO:0000313" key="8">
    <source>
        <dbReference type="Proteomes" id="UP000094236"/>
    </source>
</evidence>
<dbReference type="OrthoDB" id="444255at2759"/>
<reference evidence="8" key="1">
    <citation type="submission" date="2016-05" db="EMBL/GenBank/DDBJ databases">
        <title>Comparative genomics of biotechnologically important yeasts.</title>
        <authorList>
            <consortium name="DOE Joint Genome Institute"/>
            <person name="Riley R."/>
            <person name="Haridas S."/>
            <person name="Wolfe K.H."/>
            <person name="Lopes M.R."/>
            <person name="Hittinger C.T."/>
            <person name="Goker M."/>
            <person name="Salamov A."/>
            <person name="Wisecaver J."/>
            <person name="Long T.M."/>
            <person name="Aerts A.L."/>
            <person name="Barry K."/>
            <person name="Choi C."/>
            <person name="Clum A."/>
            <person name="Coughlan A.Y."/>
            <person name="Deshpande S."/>
            <person name="Douglass A.P."/>
            <person name="Hanson S.J."/>
            <person name="Klenk H.-P."/>
            <person name="Labutti K."/>
            <person name="Lapidus A."/>
            <person name="Lindquist E."/>
            <person name="Lipzen A."/>
            <person name="Meier-Kolthoff J.P."/>
            <person name="Ohm R.A."/>
            <person name="Otillar R.P."/>
            <person name="Pangilinan J."/>
            <person name="Peng Y."/>
            <person name="Rokas A."/>
            <person name="Rosa C.A."/>
            <person name="Scheuner C."/>
            <person name="Sibirny A.A."/>
            <person name="Slot J.C."/>
            <person name="Stielow J.B."/>
            <person name="Sun H."/>
            <person name="Kurtzman C.P."/>
            <person name="Blackwell M."/>
            <person name="Grigoriev I.V."/>
            <person name="Jeffries T.W."/>
        </authorList>
    </citation>
    <scope>NUCLEOTIDE SEQUENCE [LARGE SCALE GENOMIC DNA]</scope>
    <source>
        <strain evidence="8">NRRL Y-2460</strain>
    </source>
</reference>
<evidence type="ECO:0000256" key="5">
    <source>
        <dbReference type="SAM" id="Phobius"/>
    </source>
</evidence>
<comment type="subcellular location">
    <subcellularLocation>
        <location evidence="1">Membrane</location>
        <topology evidence="1">Single-pass membrane protein</topology>
    </subcellularLocation>
</comment>
<dbReference type="GO" id="GO:0009100">
    <property type="term" value="P:glycoprotein metabolic process"/>
    <property type="evidence" value="ECO:0007669"/>
    <property type="project" value="UniProtKB-ARBA"/>
</dbReference>
<organism evidence="7 8">
    <name type="scientific">Pachysolen tannophilus NRRL Y-2460</name>
    <dbReference type="NCBI Taxonomy" id="669874"/>
    <lineage>
        <taxon>Eukaryota</taxon>
        <taxon>Fungi</taxon>
        <taxon>Dikarya</taxon>
        <taxon>Ascomycota</taxon>
        <taxon>Saccharomycotina</taxon>
        <taxon>Pichiomycetes</taxon>
        <taxon>Pachysolenaceae</taxon>
        <taxon>Pachysolen</taxon>
    </lineage>
</organism>
<feature type="domain" description="LicD/FKTN/FKRP nucleotidyltransferase" evidence="6">
    <location>
        <begin position="486"/>
        <end position="725"/>
    </location>
</feature>
<dbReference type="GO" id="GO:0016020">
    <property type="term" value="C:membrane"/>
    <property type="evidence" value="ECO:0007669"/>
    <property type="project" value="UniProtKB-SubCell"/>
</dbReference>
<dbReference type="InterPro" id="IPR007074">
    <property type="entry name" value="LicD/FKTN/FKRP_NTP_transf"/>
</dbReference>
<dbReference type="PANTHER" id="PTHR15407:SF28">
    <property type="entry name" value="RIBITOL-5-PHOSPHATE TRANSFERASE FKTN"/>
    <property type="match status" value="1"/>
</dbReference>
<evidence type="ECO:0000259" key="6">
    <source>
        <dbReference type="Pfam" id="PF04991"/>
    </source>
</evidence>
<dbReference type="EMBL" id="KV454012">
    <property type="protein sequence ID" value="ODV97139.1"/>
    <property type="molecule type" value="Genomic_DNA"/>
</dbReference>
<dbReference type="Pfam" id="PF04991">
    <property type="entry name" value="LicD"/>
    <property type="match status" value="1"/>
</dbReference>
<evidence type="ECO:0000313" key="7">
    <source>
        <dbReference type="EMBL" id="ODV97139.1"/>
    </source>
</evidence>
<dbReference type="PANTHER" id="PTHR15407">
    <property type="entry name" value="FUKUTIN-RELATED"/>
    <property type="match status" value="1"/>
</dbReference>
<keyword evidence="4 5" id="KW-0472">Membrane</keyword>
<keyword evidence="8" id="KW-1185">Reference proteome</keyword>
<feature type="transmembrane region" description="Helical" evidence="5">
    <location>
        <begin position="12"/>
        <end position="36"/>
    </location>
</feature>
<protein>
    <recommendedName>
        <fullName evidence="6">LicD/FKTN/FKRP nucleotidyltransferase domain-containing protein</fullName>
    </recommendedName>
</protein>
<evidence type="ECO:0000256" key="1">
    <source>
        <dbReference type="ARBA" id="ARBA00004167"/>
    </source>
</evidence>
<evidence type="ECO:0000256" key="3">
    <source>
        <dbReference type="ARBA" id="ARBA00022989"/>
    </source>
</evidence>
<keyword evidence="3 5" id="KW-1133">Transmembrane helix</keyword>
<keyword evidence="2 5" id="KW-0812">Transmembrane</keyword>
<sequence length="854" mass="99371">MAHSKLLVSNKKVLLVKTGITVCLLLLILVISSLIVNSEYETSVVFKFASSSSYDELINSVGLGDNNEVEEGKEKIKQSVIPITREERLKTFLYPELYKNFKENGNKALTQVINNSKSFGKFDKRLLPALWLHSINKYLTFDTADKTILPKDFSLPFNWDLLLDVSNNIQKSEYFEKIIIKKMNCKNFKDIAPNNQPETFLDFFCNDYNYENPNFVNEYNLPFSISRKVDQYLSDVTWRRIHGMIYALTDFPIPENVVFLGAIGQEGKLGKISENRALIIPLEKVSNGANDLTNLEKVPLQSYYETLSQNYIDDQLAKSSKMSIEDVLANGISVFDQLEKLNNQLKKLINKKSLLNLENPIPSYKPTRPTLMGKNIELLPKEKPVNLNSSDFQWYLPEVLENLKNEIETASEFESVDQLKHLLEWGELIADKSFDLPWYFGVASVENENLDHYDWRFFNNFTFLDNDKVFHTQVLHRLSRTWFRLCQQFDIPTWLNHGPLIGWYWNGLSLPYDFDLDLQLPIQSLHKLSKLLNNTLVYDFTDETDYVNEAHRIDNKAELGVTSYLFDVNPTYFDRNGIRSDKNNIDARLIDTETGIYIDITAVADFLSETEYDIEQQRKVLEKAGDNGYRMMIPPKIDQFFDETGDFYRDIGKADILRDELYDNIETFMESKGTDSRSEDSPTKKLFTDYVHCKHYHTYKISELSPLVPVYFENTLAYLPSNWYRNILIEYGSTQPMKNRYFKENKFIDDLRMWVDYNSCPEWDLDTGSSLGVLEEYEVAQECISINRKIYDEYDRTINYTTIHSVFRDAIKPKDLSTKGVSTADYETELKPILDKFTGNILKPNPWVAENLFN</sequence>
<evidence type="ECO:0000256" key="2">
    <source>
        <dbReference type="ARBA" id="ARBA00022692"/>
    </source>
</evidence>
<evidence type="ECO:0000256" key="4">
    <source>
        <dbReference type="ARBA" id="ARBA00023136"/>
    </source>
</evidence>
<dbReference type="Proteomes" id="UP000094236">
    <property type="component" value="Unassembled WGS sequence"/>
</dbReference>
<accession>A0A1E4TZH5</accession>
<proteinExistence type="predicted"/>
<dbReference type="AlphaFoldDB" id="A0A1E4TZH5"/>
<dbReference type="InterPro" id="IPR009644">
    <property type="entry name" value="FKTN/MNN4/W02B3.4-1"/>
</dbReference>